<feature type="transmembrane region" description="Helical" evidence="8">
    <location>
        <begin position="88"/>
        <end position="110"/>
    </location>
</feature>
<evidence type="ECO:0000256" key="4">
    <source>
        <dbReference type="ARBA" id="ARBA00022475"/>
    </source>
</evidence>
<dbReference type="GO" id="GO:0008381">
    <property type="term" value="F:mechanosensitive monoatomic ion channel activity"/>
    <property type="evidence" value="ECO:0007669"/>
    <property type="project" value="InterPro"/>
</dbReference>
<evidence type="ECO:0000313" key="10">
    <source>
        <dbReference type="EMBL" id="MYL34857.1"/>
    </source>
</evidence>
<dbReference type="Gene3D" id="2.30.30.60">
    <property type="match status" value="1"/>
</dbReference>
<dbReference type="Gene3D" id="1.10.287.1260">
    <property type="match status" value="1"/>
</dbReference>
<feature type="domain" description="Mechanosensitive ion channel MscS" evidence="9">
    <location>
        <begin position="109"/>
        <end position="173"/>
    </location>
</feature>
<dbReference type="EMBL" id="WMEQ01000012">
    <property type="protein sequence ID" value="MYL34857.1"/>
    <property type="molecule type" value="Genomic_DNA"/>
</dbReference>
<dbReference type="InterPro" id="IPR006685">
    <property type="entry name" value="MscS_channel_2nd"/>
</dbReference>
<evidence type="ECO:0000259" key="9">
    <source>
        <dbReference type="Pfam" id="PF00924"/>
    </source>
</evidence>
<evidence type="ECO:0000256" key="3">
    <source>
        <dbReference type="ARBA" id="ARBA00008017"/>
    </source>
</evidence>
<comment type="caution">
    <text evidence="10">The sequence shown here is derived from an EMBL/GenBank/DDBJ whole genome shotgun (WGS) entry which is preliminary data.</text>
</comment>
<comment type="subcellular location">
    <subcellularLocation>
        <location evidence="2">Cell membrane</location>
    </subcellularLocation>
    <subcellularLocation>
        <location evidence="1">Membrane</location>
        <topology evidence="1">Multi-pass membrane protein</topology>
    </subcellularLocation>
</comment>
<protein>
    <submittedName>
        <fullName evidence="10">Mechanosensitive ion channel</fullName>
    </submittedName>
</protein>
<evidence type="ECO:0000256" key="1">
    <source>
        <dbReference type="ARBA" id="ARBA00004141"/>
    </source>
</evidence>
<keyword evidence="4" id="KW-1003">Cell membrane</keyword>
<accession>A0A6I5A1N7</accession>
<evidence type="ECO:0000256" key="7">
    <source>
        <dbReference type="ARBA" id="ARBA00023136"/>
    </source>
</evidence>
<dbReference type="Gene3D" id="3.30.70.100">
    <property type="match status" value="1"/>
</dbReference>
<dbReference type="SUPFAM" id="SSF50182">
    <property type="entry name" value="Sm-like ribonucleoproteins"/>
    <property type="match status" value="1"/>
</dbReference>
<dbReference type="RefSeq" id="WP_160909942.1">
    <property type="nucleotide sequence ID" value="NZ_WMEQ01000012.1"/>
</dbReference>
<dbReference type="Proteomes" id="UP000468638">
    <property type="component" value="Unassembled WGS sequence"/>
</dbReference>
<dbReference type="Pfam" id="PF00924">
    <property type="entry name" value="MS_channel_2nd"/>
    <property type="match status" value="1"/>
</dbReference>
<evidence type="ECO:0000256" key="6">
    <source>
        <dbReference type="ARBA" id="ARBA00022989"/>
    </source>
</evidence>
<evidence type="ECO:0000256" key="2">
    <source>
        <dbReference type="ARBA" id="ARBA00004236"/>
    </source>
</evidence>
<dbReference type="OrthoDB" id="9809206at2"/>
<keyword evidence="5 8" id="KW-0812">Transmembrane</keyword>
<dbReference type="InterPro" id="IPR010920">
    <property type="entry name" value="LSM_dom_sf"/>
</dbReference>
<name>A0A6I5A1N7_9BACI</name>
<organism evidence="10 11">
    <name type="scientific">Pontibacillus yanchengensis</name>
    <dbReference type="NCBI Taxonomy" id="462910"/>
    <lineage>
        <taxon>Bacteria</taxon>
        <taxon>Bacillati</taxon>
        <taxon>Bacillota</taxon>
        <taxon>Bacilli</taxon>
        <taxon>Bacillales</taxon>
        <taxon>Bacillaceae</taxon>
        <taxon>Pontibacillus</taxon>
    </lineage>
</organism>
<dbReference type="InterPro" id="IPR023408">
    <property type="entry name" value="MscS_beta-dom_sf"/>
</dbReference>
<dbReference type="AlphaFoldDB" id="A0A6I5A1N7"/>
<evidence type="ECO:0000256" key="5">
    <source>
        <dbReference type="ARBA" id="ARBA00022692"/>
    </source>
</evidence>
<gene>
    <name evidence="10" type="ORF">GLW05_14780</name>
</gene>
<reference evidence="10 11" key="1">
    <citation type="submission" date="2019-11" db="EMBL/GenBank/DDBJ databases">
        <title>Genome sequences of 17 halophilic strains isolated from different environments.</title>
        <authorList>
            <person name="Furrow R.E."/>
        </authorList>
    </citation>
    <scope>NUCLEOTIDE SEQUENCE [LARGE SCALE GENOMIC DNA]</scope>
    <source>
        <strain evidence="10 11">22514_16_FS</strain>
    </source>
</reference>
<proteinExistence type="inferred from homology"/>
<evidence type="ECO:0000256" key="8">
    <source>
        <dbReference type="SAM" id="Phobius"/>
    </source>
</evidence>
<dbReference type="PANTHER" id="PTHR30460">
    <property type="entry name" value="MODERATE CONDUCTANCE MECHANOSENSITIVE CHANNEL YBIO"/>
    <property type="match status" value="1"/>
</dbReference>
<dbReference type="GO" id="GO:0005886">
    <property type="term" value="C:plasma membrane"/>
    <property type="evidence" value="ECO:0007669"/>
    <property type="project" value="UniProtKB-SubCell"/>
</dbReference>
<keyword evidence="6 8" id="KW-1133">Transmembrane helix</keyword>
<evidence type="ECO:0000313" key="11">
    <source>
        <dbReference type="Proteomes" id="UP000468638"/>
    </source>
</evidence>
<dbReference type="InterPro" id="IPR011014">
    <property type="entry name" value="MscS_channel_TM-2"/>
</dbReference>
<feature type="transmembrane region" description="Helical" evidence="8">
    <location>
        <begin position="59"/>
        <end position="82"/>
    </location>
</feature>
<dbReference type="SUPFAM" id="SSF82861">
    <property type="entry name" value="Mechanosensitive channel protein MscS (YggB), transmembrane region"/>
    <property type="match status" value="1"/>
</dbReference>
<feature type="transmembrane region" description="Helical" evidence="8">
    <location>
        <begin position="20"/>
        <end position="38"/>
    </location>
</feature>
<dbReference type="InterPro" id="IPR045276">
    <property type="entry name" value="YbiO_bact"/>
</dbReference>
<keyword evidence="7 8" id="KW-0472">Membrane</keyword>
<sequence length="299" mass="34461">MNFLNSFDWWENVTAFFSNPVVQVIMVAIILYISILIIRRSIRSFFKKTHFIEVRKEETLEAMINSLISYAATIGFIVFVLMQIGIKVGSVLAGAGVIGIILGFGAQSLIRDLLSGIFFLYEKQLHKGDFITINERFHGTVEDIGLRFLKLREWSGKLLTVSNGLVTSIENYNIDHMRVIEKVTVSFNEDPKRIFSLLEETCETLNEELGQYLKKDLTDNPIQPFQVYGMTSLNHEHKGYEYTIIGLTEDLVYWTASKETKRIIAETMFDNDVRMSLQHVELPYQQFNQSQSNESQEEE</sequence>
<dbReference type="PANTHER" id="PTHR30460:SF1">
    <property type="entry name" value="MECHANOSENSITIVE ION CHANNEL"/>
    <property type="match status" value="1"/>
</dbReference>
<comment type="similarity">
    <text evidence="3">Belongs to the MscS (TC 1.A.23) family.</text>
</comment>